<feature type="domain" description="NAD-dependent epimerase/dehydratase" evidence="2">
    <location>
        <begin position="9"/>
        <end position="279"/>
    </location>
</feature>
<dbReference type="RefSeq" id="WP_128535976.1">
    <property type="nucleotide sequence ID" value="NZ_SBIW01000012.1"/>
</dbReference>
<proteinExistence type="inferred from homology"/>
<keyword evidence="4" id="KW-1185">Reference proteome</keyword>
<evidence type="ECO:0000313" key="3">
    <source>
        <dbReference type="EMBL" id="RWY48083.1"/>
    </source>
</evidence>
<evidence type="ECO:0000313" key="4">
    <source>
        <dbReference type="Proteomes" id="UP000286701"/>
    </source>
</evidence>
<dbReference type="OrthoDB" id="9779041at2"/>
<dbReference type="AlphaFoldDB" id="A0A3S3YQH6"/>
<evidence type="ECO:0000259" key="2">
    <source>
        <dbReference type="Pfam" id="PF01370"/>
    </source>
</evidence>
<comment type="similarity">
    <text evidence="1">Belongs to the NAD(P)-dependent epimerase/dehydratase family.</text>
</comment>
<dbReference type="Proteomes" id="UP000286701">
    <property type="component" value="Unassembled WGS sequence"/>
</dbReference>
<dbReference type="SUPFAM" id="SSF51735">
    <property type="entry name" value="NAD(P)-binding Rossmann-fold domains"/>
    <property type="match status" value="1"/>
</dbReference>
<protein>
    <submittedName>
        <fullName evidence="3">NAD-dependent epimerase/dehydratase family protein</fullName>
    </submittedName>
</protein>
<name>A0A3S3YQH6_9SPHI</name>
<sequence length="354" mass="39415">MASSAKKLLVTGSSGLIGSEVCYHFAGLGWEIHGVDNNQRAIFFGAQGDTRWNQNRIQTDLGAKFIHHEVDIRDRAGVLNLLKEIKPDAIVHTAAQPSHDRAAAIPFDDFDTNAVGTLNLLEAVRQVCPESPFAHMSTNKVYGDRPNTIDLVEKETRWDYADPFYTDGITEEFSIDQSKHSLFGASKVAADIMVQEYGRYFGIPTCCLRGGCLTGPNHSGVELHGFLSYLVKCNVEGREYKVFGYKGKQVRDNIHSYDVASFIDAFISAPRIAEVYNIGGGRANSCSIWEAFRIAETFTGKKQVYTYVDENRIGDHMCYISNLDKMRAHYPNWDITISLEETIGQIVAAQGTHN</sequence>
<dbReference type="EMBL" id="SBIW01000012">
    <property type="protein sequence ID" value="RWY48083.1"/>
    <property type="molecule type" value="Genomic_DNA"/>
</dbReference>
<reference evidence="3 4" key="1">
    <citation type="submission" date="2019-01" db="EMBL/GenBank/DDBJ databases">
        <title>Mucilaginibacter antarcticum sp. nov., isolated from antarctic soil.</title>
        <authorList>
            <person name="Yan Y.-Q."/>
            <person name="Du Z.-J."/>
        </authorList>
    </citation>
    <scope>NUCLEOTIDE SEQUENCE [LARGE SCALE GENOMIC DNA]</scope>
    <source>
        <strain evidence="3 4">F01003</strain>
    </source>
</reference>
<dbReference type="Gene3D" id="3.40.50.720">
    <property type="entry name" value="NAD(P)-binding Rossmann-like Domain"/>
    <property type="match status" value="1"/>
</dbReference>
<comment type="caution">
    <text evidence="3">The sequence shown here is derived from an EMBL/GenBank/DDBJ whole genome shotgun (WGS) entry which is preliminary data.</text>
</comment>
<accession>A0A3S3YQH6</accession>
<dbReference type="Pfam" id="PF01370">
    <property type="entry name" value="Epimerase"/>
    <property type="match status" value="1"/>
</dbReference>
<dbReference type="PANTHER" id="PTHR43000">
    <property type="entry name" value="DTDP-D-GLUCOSE 4,6-DEHYDRATASE-RELATED"/>
    <property type="match status" value="1"/>
</dbReference>
<evidence type="ECO:0000256" key="1">
    <source>
        <dbReference type="ARBA" id="ARBA00007637"/>
    </source>
</evidence>
<organism evidence="3 4">
    <name type="scientific">Mucilaginibacter gilvus</name>
    <dbReference type="NCBI Taxonomy" id="2305909"/>
    <lineage>
        <taxon>Bacteria</taxon>
        <taxon>Pseudomonadati</taxon>
        <taxon>Bacteroidota</taxon>
        <taxon>Sphingobacteriia</taxon>
        <taxon>Sphingobacteriales</taxon>
        <taxon>Sphingobacteriaceae</taxon>
        <taxon>Mucilaginibacter</taxon>
    </lineage>
</organism>
<gene>
    <name evidence="3" type="ORF">EPL05_21115</name>
</gene>
<dbReference type="InterPro" id="IPR036291">
    <property type="entry name" value="NAD(P)-bd_dom_sf"/>
</dbReference>
<dbReference type="InterPro" id="IPR001509">
    <property type="entry name" value="Epimerase_deHydtase"/>
</dbReference>